<dbReference type="Pfam" id="PF12487">
    <property type="entry name" value="DUF3703"/>
    <property type="match status" value="1"/>
</dbReference>
<protein>
    <submittedName>
        <fullName evidence="1">DUF3703 domain-containing protein</fullName>
    </submittedName>
</protein>
<dbReference type="RefSeq" id="WP_069310770.1">
    <property type="nucleotide sequence ID" value="NZ_JBHUEL010000010.1"/>
</dbReference>
<sequence length="116" mass="13089">MKQLEAAYWAEIDAFRQAKAGQDAADAWHYLERAHILSQQVLRLHLHAHALMLTFAISRREWREARGQVLRLMLAPVGALLGRIPLGNTGRAAVSAFVTMPIPEELRHVLGQEQCK</sequence>
<evidence type="ECO:0000313" key="2">
    <source>
        <dbReference type="Proteomes" id="UP001597215"/>
    </source>
</evidence>
<reference evidence="2" key="1">
    <citation type="journal article" date="2019" name="Int. J. Syst. Evol. Microbiol.">
        <title>The Global Catalogue of Microorganisms (GCM) 10K type strain sequencing project: providing services to taxonomists for standard genome sequencing and annotation.</title>
        <authorList>
            <consortium name="The Broad Institute Genomics Platform"/>
            <consortium name="The Broad Institute Genome Sequencing Center for Infectious Disease"/>
            <person name="Wu L."/>
            <person name="Ma J."/>
        </authorList>
    </citation>
    <scope>NUCLEOTIDE SEQUENCE [LARGE SCALE GENOMIC DNA]</scope>
    <source>
        <strain evidence="2">CGMCC 1.12449</strain>
    </source>
</reference>
<dbReference type="InterPro" id="IPR022172">
    <property type="entry name" value="DUF3703"/>
</dbReference>
<gene>
    <name evidence="1" type="ORF">ACFSAG_10645</name>
</gene>
<name>A0ABW4ME34_9SPHN</name>
<accession>A0ABW4ME34</accession>
<organism evidence="1 2">
    <name type="scientific">Sphingorhabdus buctiana</name>
    <dbReference type="NCBI Taxonomy" id="1508805"/>
    <lineage>
        <taxon>Bacteria</taxon>
        <taxon>Pseudomonadati</taxon>
        <taxon>Pseudomonadota</taxon>
        <taxon>Alphaproteobacteria</taxon>
        <taxon>Sphingomonadales</taxon>
        <taxon>Sphingomonadaceae</taxon>
        <taxon>Sphingorhabdus</taxon>
    </lineage>
</organism>
<keyword evidence="2" id="KW-1185">Reference proteome</keyword>
<evidence type="ECO:0000313" key="1">
    <source>
        <dbReference type="EMBL" id="MFD1767298.1"/>
    </source>
</evidence>
<comment type="caution">
    <text evidence="1">The sequence shown here is derived from an EMBL/GenBank/DDBJ whole genome shotgun (WGS) entry which is preliminary data.</text>
</comment>
<dbReference type="EMBL" id="JBHUEL010000010">
    <property type="protein sequence ID" value="MFD1767298.1"/>
    <property type="molecule type" value="Genomic_DNA"/>
</dbReference>
<dbReference type="Proteomes" id="UP001597215">
    <property type="component" value="Unassembled WGS sequence"/>
</dbReference>
<proteinExistence type="predicted"/>